<keyword evidence="5" id="KW-1185">Reference proteome</keyword>
<comment type="similarity">
    <text evidence="1">Belongs to the NmrA-type oxidoreductase family.</text>
</comment>
<dbReference type="EMBL" id="KV426037">
    <property type="protein sequence ID" value="KZV90971.1"/>
    <property type="molecule type" value="Genomic_DNA"/>
</dbReference>
<dbReference type="Gene3D" id="3.90.25.10">
    <property type="entry name" value="UDP-galactose 4-epimerase, domain 1"/>
    <property type="match status" value="1"/>
</dbReference>
<dbReference type="InterPro" id="IPR036291">
    <property type="entry name" value="NAD(P)-bd_dom_sf"/>
</dbReference>
<dbReference type="InterPro" id="IPR008030">
    <property type="entry name" value="NmrA-like"/>
</dbReference>
<dbReference type="InParanoid" id="A0A165GT06"/>
<evidence type="ECO:0000313" key="5">
    <source>
        <dbReference type="Proteomes" id="UP000077266"/>
    </source>
</evidence>
<dbReference type="InterPro" id="IPR051164">
    <property type="entry name" value="NmrA-like_oxidored"/>
</dbReference>
<evidence type="ECO:0000313" key="4">
    <source>
        <dbReference type="EMBL" id="KZV90971.1"/>
    </source>
</evidence>
<gene>
    <name evidence="4" type="ORF">EXIGLDRAFT_719801</name>
</gene>
<dbReference type="PANTHER" id="PTHR42748">
    <property type="entry name" value="NITROGEN METABOLITE REPRESSION PROTEIN NMRA FAMILY MEMBER"/>
    <property type="match status" value="1"/>
</dbReference>
<dbReference type="Proteomes" id="UP000077266">
    <property type="component" value="Unassembled WGS sequence"/>
</dbReference>
<dbReference type="AlphaFoldDB" id="A0A165GT06"/>
<dbReference type="Gene3D" id="3.40.50.720">
    <property type="entry name" value="NAD(P)-binding Rossmann-like Domain"/>
    <property type="match status" value="1"/>
</dbReference>
<name>A0A165GT06_EXIGL</name>
<dbReference type="SUPFAM" id="SSF51735">
    <property type="entry name" value="NAD(P)-binding Rossmann-fold domains"/>
    <property type="match status" value="1"/>
</dbReference>
<accession>A0A165GT06</accession>
<protein>
    <submittedName>
        <fullName evidence="4">NAD(P)-binding protein</fullName>
    </submittedName>
</protein>
<feature type="domain" description="NmrA-like" evidence="3">
    <location>
        <begin position="7"/>
        <end position="247"/>
    </location>
</feature>
<evidence type="ECO:0000256" key="1">
    <source>
        <dbReference type="ARBA" id="ARBA00006328"/>
    </source>
</evidence>
<dbReference type="GO" id="GO:0005634">
    <property type="term" value="C:nucleus"/>
    <property type="evidence" value="ECO:0007669"/>
    <property type="project" value="TreeGrafter"/>
</dbReference>
<dbReference type="Pfam" id="PF05368">
    <property type="entry name" value="NmrA"/>
    <property type="match status" value="1"/>
</dbReference>
<dbReference type="STRING" id="1314781.A0A165GT06"/>
<dbReference type="PANTHER" id="PTHR42748:SF7">
    <property type="entry name" value="NMRA LIKE REDOX SENSOR 1-RELATED"/>
    <property type="match status" value="1"/>
</dbReference>
<evidence type="ECO:0000259" key="3">
    <source>
        <dbReference type="Pfam" id="PF05368"/>
    </source>
</evidence>
<proteinExistence type="inferred from homology"/>
<evidence type="ECO:0000256" key="2">
    <source>
        <dbReference type="ARBA" id="ARBA00022857"/>
    </source>
</evidence>
<dbReference type="OrthoDB" id="9997102at2759"/>
<reference evidence="4 5" key="1">
    <citation type="journal article" date="2016" name="Mol. Biol. Evol.">
        <title>Comparative Genomics of Early-Diverging Mushroom-Forming Fungi Provides Insights into the Origins of Lignocellulose Decay Capabilities.</title>
        <authorList>
            <person name="Nagy L.G."/>
            <person name="Riley R."/>
            <person name="Tritt A."/>
            <person name="Adam C."/>
            <person name="Daum C."/>
            <person name="Floudas D."/>
            <person name="Sun H."/>
            <person name="Yadav J.S."/>
            <person name="Pangilinan J."/>
            <person name="Larsson K.H."/>
            <person name="Matsuura K."/>
            <person name="Barry K."/>
            <person name="Labutti K."/>
            <person name="Kuo R."/>
            <person name="Ohm R.A."/>
            <person name="Bhattacharya S.S."/>
            <person name="Shirouzu T."/>
            <person name="Yoshinaga Y."/>
            <person name="Martin F.M."/>
            <person name="Grigoriev I.V."/>
            <person name="Hibbett D.S."/>
        </authorList>
    </citation>
    <scope>NUCLEOTIDE SEQUENCE [LARGE SCALE GENOMIC DNA]</scope>
    <source>
        <strain evidence="4 5">HHB12029</strain>
    </source>
</reference>
<sequence>MATSTVRTVLVVGATGFQGRGFIEASTSDAGKDSGIRVLALTRNAESPSARRLAERVHVVQGNLDDPASMRVVFESQRANGGIWGVFCVLAFPGLNSNAEGEEKQGKLVVDLSAEFGVKHFIYTSAEVNEADESAIADRGVKVRLEKYTRATCDTHGIRWTILRPGFFLQNFTIKTLGPITVSVLKNGLSAGTKLQVVDGEDAGRMAFVVFENSEKHAGQTLSIFGESVSVPEFMVKYKQGAGRDISSSPDFLGKLILAMNAQTRKLNADMDAAYERMKGQPGGIEAKLNAAREAFPTLANVETWAARQVKQQQSDENSGWNNVSILKLLTGRH</sequence>
<keyword evidence="2" id="KW-0521">NADP</keyword>
<organism evidence="4 5">
    <name type="scientific">Exidia glandulosa HHB12029</name>
    <dbReference type="NCBI Taxonomy" id="1314781"/>
    <lineage>
        <taxon>Eukaryota</taxon>
        <taxon>Fungi</taxon>
        <taxon>Dikarya</taxon>
        <taxon>Basidiomycota</taxon>
        <taxon>Agaricomycotina</taxon>
        <taxon>Agaricomycetes</taxon>
        <taxon>Auriculariales</taxon>
        <taxon>Exidiaceae</taxon>
        <taxon>Exidia</taxon>
    </lineage>
</organism>